<dbReference type="Proteomes" id="UP000277212">
    <property type="component" value="Unassembled WGS sequence"/>
</dbReference>
<dbReference type="STRING" id="2010991.A0A3M2S327"/>
<gene>
    <name evidence="1" type="ORF">CDV36_008617</name>
</gene>
<evidence type="ECO:0000313" key="1">
    <source>
        <dbReference type="EMBL" id="RMJ11732.1"/>
    </source>
</evidence>
<dbReference type="SUPFAM" id="SSF52047">
    <property type="entry name" value="RNI-like"/>
    <property type="match status" value="1"/>
</dbReference>
<accession>A0A3M2S327</accession>
<proteinExistence type="predicted"/>
<dbReference type="InterPro" id="IPR027038">
    <property type="entry name" value="RanGap"/>
</dbReference>
<dbReference type="SMART" id="SM00368">
    <property type="entry name" value="LRR_RI"/>
    <property type="match status" value="5"/>
</dbReference>
<keyword evidence="2" id="KW-1185">Reference proteome</keyword>
<dbReference type="InterPro" id="IPR001611">
    <property type="entry name" value="Leu-rich_rpt"/>
</dbReference>
<comment type="caution">
    <text evidence="1">The sequence shown here is derived from an EMBL/GenBank/DDBJ whole genome shotgun (WGS) entry which is preliminary data.</text>
</comment>
<name>A0A3M2S327_9HYPO</name>
<dbReference type="Gene3D" id="3.80.10.10">
    <property type="entry name" value="Ribonuclease Inhibitor"/>
    <property type="match status" value="1"/>
</dbReference>
<organism evidence="1 2">
    <name type="scientific">Fusarium kuroshium</name>
    <dbReference type="NCBI Taxonomy" id="2010991"/>
    <lineage>
        <taxon>Eukaryota</taxon>
        <taxon>Fungi</taxon>
        <taxon>Dikarya</taxon>
        <taxon>Ascomycota</taxon>
        <taxon>Pezizomycotina</taxon>
        <taxon>Sordariomycetes</taxon>
        <taxon>Hypocreomycetidae</taxon>
        <taxon>Hypocreales</taxon>
        <taxon>Nectriaceae</taxon>
        <taxon>Fusarium</taxon>
        <taxon>Fusarium solani species complex</taxon>
    </lineage>
</organism>
<dbReference type="GO" id="GO:0005096">
    <property type="term" value="F:GTPase activator activity"/>
    <property type="evidence" value="ECO:0007669"/>
    <property type="project" value="InterPro"/>
</dbReference>
<sequence length="747" mass="82553">MLRLGRQEPLVLTPLVSTRRAVRLCHSDGLCLVYKSPRKPQQSRAYHNLLTIANPRFSGNLQDHTERTLATMATATELRPIEPPAFTMPKAKPPTTYHDVVDMEQAIHLAGLCRQSLLDLQVHLPDFDPSHPFTADEIIALPLDKYRIDDALHDLPRRKSARHNLACAIAPLVYPVHEGSLTAIIRYDADRVRLRAWAVLQRKYDLLKATQRNGHTANGLTGGVGPGVSAPVWSSRILAQGAWDPAKHPISLDGVPAIPMPVQIAHEADLEPFLSHLEHGGTYELDGNTKGFELDEGRGEPYYGVKGAEFRKGVVYEDGRMDLCKMVVGPDHIGKLMDSLRPNEFVRHFLLGNNIIGPVGAHEVANFIEEFPDRMDTWYLAGNCINGPSFKILVDAMVKSEAVTNIWLKRNPLGADAAEDVYRLITGVKNLRTLDLDQTELGNRGVTHLFDRLATHAMPEGAKLSLKHLYLNGNGVSTEAAQALGRFLMSPHCGVTSIYMSSNPLGDGGIEAIAAALPKAPYLARLLLQSVGVSTKGAVALCKAATGHPNLEVIDLGQAYVTHDLGQAYNFIDDEAVPAIKELIDAKSRLAYLNFGYGPISPPGLRTLSEAVLKNSTLVWYTAYSVLADPERLAATFTPTVDTHFANPAERSHAQMELDKAVRNHLAENVKARYGEGTSFNRFQEEEKRWLTSDKTDVRKIDSVYRNRDAGLARRRLMTLIKNWEEGDETLDRVMAAHAPTCSLRRH</sequence>
<dbReference type="EMBL" id="NKUJ01000158">
    <property type="protein sequence ID" value="RMJ11732.1"/>
    <property type="molecule type" value="Genomic_DNA"/>
</dbReference>
<protein>
    <submittedName>
        <fullName evidence="1">Uncharacterized protein</fullName>
    </submittedName>
</protein>
<dbReference type="PANTHER" id="PTHR24113:SF16">
    <property type="match status" value="1"/>
</dbReference>
<dbReference type="AlphaFoldDB" id="A0A3M2S327"/>
<dbReference type="InterPro" id="IPR032675">
    <property type="entry name" value="LRR_dom_sf"/>
</dbReference>
<dbReference type="OrthoDB" id="333024at2759"/>
<dbReference type="PANTHER" id="PTHR24113">
    <property type="entry name" value="RAN GTPASE-ACTIVATING PROTEIN 1"/>
    <property type="match status" value="1"/>
</dbReference>
<dbReference type="Pfam" id="PF13516">
    <property type="entry name" value="LRR_6"/>
    <property type="match status" value="2"/>
</dbReference>
<reference evidence="1 2" key="1">
    <citation type="submission" date="2017-06" db="EMBL/GenBank/DDBJ databases">
        <title>Comparative genomic analysis of Ambrosia Fusariam Clade fungi.</title>
        <authorList>
            <person name="Stajich J.E."/>
            <person name="Carrillo J."/>
            <person name="Kijimoto T."/>
            <person name="Eskalen A."/>
            <person name="O'Donnell K."/>
            <person name="Kasson M."/>
        </authorList>
    </citation>
    <scope>NUCLEOTIDE SEQUENCE [LARGE SCALE GENOMIC DNA]</scope>
    <source>
        <strain evidence="1">UCR3666</strain>
    </source>
</reference>
<evidence type="ECO:0000313" key="2">
    <source>
        <dbReference type="Proteomes" id="UP000277212"/>
    </source>
</evidence>